<comment type="caution">
    <text evidence="1">The sequence shown here is derived from an EMBL/GenBank/DDBJ whole genome shotgun (WGS) entry which is preliminary data.</text>
</comment>
<proteinExistence type="predicted"/>
<accession>A0A6L4WWA8</accession>
<dbReference type="EMBL" id="WFKK01000001">
    <property type="protein sequence ID" value="KAB7891342.1"/>
    <property type="molecule type" value="Genomic_DNA"/>
</dbReference>
<dbReference type="Proteomes" id="UP000472839">
    <property type="component" value="Unassembled WGS sequence"/>
</dbReference>
<name>A0A6L4WWA8_9BACT</name>
<reference evidence="1 2" key="1">
    <citation type="submission" date="2019-10" db="EMBL/GenBank/DDBJ databases">
        <title>Poseidonibacter ostreae sp. nov., isolated from the gut of the Ostrea denselamellosa.</title>
        <authorList>
            <person name="Choi A."/>
        </authorList>
    </citation>
    <scope>NUCLEOTIDE SEQUENCE [LARGE SCALE GENOMIC DNA]</scope>
    <source>
        <strain evidence="1 2">SJOD-M-33</strain>
    </source>
</reference>
<sequence length="136" mass="15971">MIKNEHIYSQLHKLSLGIFFNMENWEKKDNGYLLTHGDIEIHSNISFNTESRKSFLNLLRYADEIKISSLDEVKIEAQRDIEYLKKFLSNSLAITDKKESVVIHTNIISSYIIKNDVLLDISFNNHIVAIFFSEYR</sequence>
<gene>
    <name evidence="1" type="ORF">GBG19_00465</name>
</gene>
<evidence type="ECO:0000313" key="1">
    <source>
        <dbReference type="EMBL" id="KAB7891342.1"/>
    </source>
</evidence>
<dbReference type="RefSeq" id="WP_152279445.1">
    <property type="nucleotide sequence ID" value="NZ_WFKK01000001.1"/>
</dbReference>
<evidence type="ECO:0000313" key="2">
    <source>
        <dbReference type="Proteomes" id="UP000472839"/>
    </source>
</evidence>
<dbReference type="AlphaFoldDB" id="A0A6L4WWA8"/>
<organism evidence="1 2">
    <name type="scientific">Poseidonibacter ostreae</name>
    <dbReference type="NCBI Taxonomy" id="2654171"/>
    <lineage>
        <taxon>Bacteria</taxon>
        <taxon>Pseudomonadati</taxon>
        <taxon>Campylobacterota</taxon>
        <taxon>Epsilonproteobacteria</taxon>
        <taxon>Campylobacterales</taxon>
        <taxon>Arcobacteraceae</taxon>
        <taxon>Poseidonibacter</taxon>
    </lineage>
</organism>
<protein>
    <submittedName>
        <fullName evidence="1">Uncharacterized protein</fullName>
    </submittedName>
</protein>